<evidence type="ECO:0000256" key="1">
    <source>
        <dbReference type="SAM" id="MobiDB-lite"/>
    </source>
</evidence>
<sequence length="512" mass="56598">MARGAARRARLSVAAFPASAAAARACARGADRSHGRLSAHPVVRTARQPPVPHLQRAHQRGGQAAARDDPAGGRARRQSAAQPLVHLRRPRRAGARRPRLRPREHADQLGARDRRLHAAREARRVRAARDLRALHAARLASTEGASRARRADGSVVSDRGHVVHVHGAVHRAVRHDDARRSPDRRQHRRGAVHDAVVDRRRVIDARRARARRRALRRSPRARPARRRARVRARVRVRHRRVRAAAADRIGLHAESGRRRGRDAARRDRHGLSFLRRAADHDRVRAARAQGGRRADRDLRDRAVGRRARRRLPAGVRRRRRGAGAVHRRARLLDRERGELDARGRRARALSAAHRKAGNGWRAVARGRRGGCGGGRTAADARAACVARPAGHRCPRTACGFAATARSAAGVHARPAGQVSSRSSCGLRVAGLPGCGLRRTANVARASSAARRWRLARGVARVPLHRRIATYRVAATASRVNAPPARRPATRKAFVTHARRRVARTRRAPRRAR</sequence>
<dbReference type="EnsemblBacteria" id="ABA50289">
    <property type="protein sequence ID" value="ABA50289"/>
    <property type="gene ID" value="BURPS1710b_2384"/>
</dbReference>
<protein>
    <recommendedName>
        <fullName evidence="5">LigA</fullName>
    </recommendedName>
</protein>
<feature type="chain" id="PRO_5004226643" description="LigA" evidence="2">
    <location>
        <begin position="21"/>
        <end position="512"/>
    </location>
</feature>
<accession>Q3JRM4</accession>
<evidence type="ECO:0008006" key="5">
    <source>
        <dbReference type="Google" id="ProtNLM"/>
    </source>
</evidence>
<feature type="compositionally biased region" description="Basic and acidic residues" evidence="1">
    <location>
        <begin position="292"/>
        <end position="303"/>
    </location>
</feature>
<organism evidence="3 4">
    <name type="scientific">Burkholderia pseudomallei (strain 1710b)</name>
    <dbReference type="NCBI Taxonomy" id="320372"/>
    <lineage>
        <taxon>Bacteria</taxon>
        <taxon>Pseudomonadati</taxon>
        <taxon>Pseudomonadota</taxon>
        <taxon>Betaproteobacteria</taxon>
        <taxon>Burkholderiales</taxon>
        <taxon>Burkholderiaceae</taxon>
        <taxon>Burkholderia</taxon>
        <taxon>pseudomallei group</taxon>
    </lineage>
</organism>
<dbReference type="AlphaFoldDB" id="Q3JRM4"/>
<feature type="compositionally biased region" description="Basic residues" evidence="1">
    <location>
        <begin position="304"/>
        <end position="322"/>
    </location>
</feature>
<feature type="compositionally biased region" description="Basic and acidic residues" evidence="1">
    <location>
        <begin position="174"/>
        <end position="184"/>
    </location>
</feature>
<feature type="region of interest" description="Disordered" evidence="1">
    <location>
        <begin position="281"/>
        <end position="322"/>
    </location>
</feature>
<proteinExistence type="predicted"/>
<evidence type="ECO:0000313" key="3">
    <source>
        <dbReference type="EMBL" id="ABA50289.1"/>
    </source>
</evidence>
<dbReference type="HOGENOM" id="CLU_531771_0_0_4"/>
<dbReference type="KEGG" id="bpm:BURPS1710b_2384"/>
<gene>
    <name evidence="3" type="ordered locus">BURPS1710b_2384</name>
</gene>
<name>Q3JRM4_BURP1</name>
<feature type="compositionally biased region" description="Basic residues" evidence="1">
    <location>
        <begin position="86"/>
        <end position="100"/>
    </location>
</feature>
<keyword evidence="2" id="KW-0732">Signal</keyword>
<feature type="region of interest" description="Disordered" evidence="1">
    <location>
        <begin position="170"/>
        <end position="195"/>
    </location>
</feature>
<evidence type="ECO:0000313" key="4">
    <source>
        <dbReference type="Proteomes" id="UP000002700"/>
    </source>
</evidence>
<feature type="region of interest" description="Disordered" evidence="1">
    <location>
        <begin position="32"/>
        <end position="117"/>
    </location>
</feature>
<reference evidence="3 4" key="1">
    <citation type="submission" date="2005-09" db="EMBL/GenBank/DDBJ databases">
        <authorList>
            <person name="Woods D.E."/>
            <person name="Nierman W.C."/>
        </authorList>
    </citation>
    <scope>NUCLEOTIDE SEQUENCE [LARGE SCALE GENOMIC DNA]</scope>
    <source>
        <strain evidence="3 4">1710b</strain>
    </source>
</reference>
<feature type="compositionally biased region" description="Basic and acidic residues" evidence="1">
    <location>
        <begin position="101"/>
        <end position="117"/>
    </location>
</feature>
<feature type="region of interest" description="Disordered" evidence="1">
    <location>
        <begin position="211"/>
        <end position="236"/>
    </location>
</feature>
<dbReference type="EMBL" id="CP000124">
    <property type="protein sequence ID" value="ABA50289.1"/>
    <property type="molecule type" value="Genomic_DNA"/>
</dbReference>
<evidence type="ECO:0000256" key="2">
    <source>
        <dbReference type="SAM" id="SignalP"/>
    </source>
</evidence>
<dbReference type="Proteomes" id="UP000002700">
    <property type="component" value="Chromosome I"/>
</dbReference>
<feature type="signal peptide" evidence="2">
    <location>
        <begin position="1"/>
        <end position="20"/>
    </location>
</feature>